<dbReference type="AlphaFoldDB" id="A0A0A2JQY3"/>
<evidence type="ECO:0000256" key="1">
    <source>
        <dbReference type="SAM" id="MobiDB-lite"/>
    </source>
</evidence>
<feature type="compositionally biased region" description="Basic residues" evidence="1">
    <location>
        <begin position="693"/>
        <end position="703"/>
    </location>
</feature>
<feature type="region of interest" description="Disordered" evidence="1">
    <location>
        <begin position="1"/>
        <end position="172"/>
    </location>
</feature>
<protein>
    <recommendedName>
        <fullName evidence="4">PH domain-containing protein</fullName>
    </recommendedName>
</protein>
<dbReference type="RefSeq" id="XP_016596998.1">
    <property type="nucleotide sequence ID" value="XM_016744413.1"/>
</dbReference>
<proteinExistence type="predicted"/>
<feature type="region of interest" description="Disordered" evidence="1">
    <location>
        <begin position="453"/>
        <end position="717"/>
    </location>
</feature>
<feature type="compositionally biased region" description="Low complexity" evidence="1">
    <location>
        <begin position="706"/>
        <end position="717"/>
    </location>
</feature>
<sequence>MSENSVTATAQSVPQKPSRYRSMRGGTNAEVEMSAPPAPANSVGEQNPSIARSRSRYRRNRPSSNGNIVPPTPAIPGHARTQPQAQRNELRERERPTTSRTLSTQDEEEAHTREVDRQGAMAQLTGGDNSAQHIRRPKVSTPPKQVAQQPRSQPAPAYPPYSSNSGNDGNRKSFFQKVKLSRSKDAKKNEPVPNYIGVGGTGVVPGVDAPVSAVNAGERHALVKYRDATADLTVTPSTQVRDILLDATKHLSRDIDADKFILMESYSQVGLERPLRRYEHVREVMNSWSHDADNQFIVIPPSSVDALTLLDAGHAPSGQPSPVTVHIYHSQRRRKWDKRYVTLRADGQVTTSKKENAEEQTNICHISDYDIYFPSARALNKDIKPPKKLCFAIKSQQKSSMFLSTENFLHFFSTSDKSIADTWYRAVQRWRSWYLVNKKGACQNLETETLVKRAGTKKSTHQPRNVHNEVPLLERETSAESPKPESSDQRRPASSKDVFCRKKPLRGHVPPPSSYPHTLTLDTDTEGPFADTQALLSGISPEEVETSTFAPSGLLGRTYTQRQTAMRERDDRDKKAKQEAFSGTGFMNGGSIHTPGHDSNPNSRTNTMTRAPDASAFARTPSLNQKPLVDLTPVYAEPPQHSRKGKGRGVKVQPGMQLIEGATGPDQTPGGISIPPATSWRRPGADTTPQRRNTTRSVRHHSNKYAVPASAEESPALPAGKFTANSLLAHSASTASHRNPRTGHGVATGDRNATRPLLDMSPENPFADGSLLRQL</sequence>
<feature type="region of interest" description="Disordered" evidence="1">
    <location>
        <begin position="732"/>
        <end position="775"/>
    </location>
</feature>
<dbReference type="OrthoDB" id="6235964at2759"/>
<dbReference type="PhylomeDB" id="A0A0A2JQY3"/>
<dbReference type="Gene3D" id="3.10.20.90">
    <property type="entry name" value="Phosphatidylinositol 3-kinase Catalytic Subunit, Chain A, domain 1"/>
    <property type="match status" value="1"/>
</dbReference>
<evidence type="ECO:0000313" key="3">
    <source>
        <dbReference type="Proteomes" id="UP000030143"/>
    </source>
</evidence>
<dbReference type="InterPro" id="IPR011993">
    <property type="entry name" value="PH-like_dom_sf"/>
</dbReference>
<accession>A0A0A2JQY3</accession>
<organism evidence="2 3">
    <name type="scientific">Penicillium expansum</name>
    <name type="common">Blue mold rot fungus</name>
    <dbReference type="NCBI Taxonomy" id="27334"/>
    <lineage>
        <taxon>Eukaryota</taxon>
        <taxon>Fungi</taxon>
        <taxon>Dikarya</taxon>
        <taxon>Ascomycota</taxon>
        <taxon>Pezizomycotina</taxon>
        <taxon>Eurotiomycetes</taxon>
        <taxon>Eurotiomycetidae</taxon>
        <taxon>Eurotiales</taxon>
        <taxon>Aspergillaceae</taxon>
        <taxon>Penicillium</taxon>
    </lineage>
</organism>
<feature type="compositionally biased region" description="Low complexity" evidence="1">
    <location>
        <begin position="147"/>
        <end position="163"/>
    </location>
</feature>
<feature type="compositionally biased region" description="Polar residues" evidence="1">
    <location>
        <begin position="1"/>
        <end position="15"/>
    </location>
</feature>
<dbReference type="PANTHER" id="PTHR38700:SF1">
    <property type="entry name" value="PH DOMAIN-CONTAINING PROTEIN"/>
    <property type="match status" value="1"/>
</dbReference>
<keyword evidence="3" id="KW-1185">Reference proteome</keyword>
<evidence type="ECO:0008006" key="4">
    <source>
        <dbReference type="Google" id="ProtNLM"/>
    </source>
</evidence>
<feature type="compositionally biased region" description="Basic and acidic residues" evidence="1">
    <location>
        <begin position="565"/>
        <end position="578"/>
    </location>
</feature>
<dbReference type="PANTHER" id="PTHR38700">
    <property type="entry name" value="YALI0E22418P"/>
    <property type="match status" value="1"/>
</dbReference>
<dbReference type="STRING" id="27334.A0A0A2JQY3"/>
<reference evidence="2 3" key="1">
    <citation type="journal article" date="2015" name="Mol. Plant Microbe Interact.">
        <title>Genome, transcriptome, and functional analyses of Penicillium expansum provide new insights into secondary metabolism and pathogenicity.</title>
        <authorList>
            <person name="Ballester A.R."/>
            <person name="Marcet-Houben M."/>
            <person name="Levin E."/>
            <person name="Sela N."/>
            <person name="Selma-Lazaro C."/>
            <person name="Carmona L."/>
            <person name="Wisniewski M."/>
            <person name="Droby S."/>
            <person name="Gonzalez-Candelas L."/>
            <person name="Gabaldon T."/>
        </authorList>
    </citation>
    <scope>NUCLEOTIDE SEQUENCE [LARGE SCALE GENOMIC DNA]</scope>
    <source>
        <strain evidence="2 3">MD-8</strain>
    </source>
</reference>
<dbReference type="Proteomes" id="UP000030143">
    <property type="component" value="Unassembled WGS sequence"/>
</dbReference>
<dbReference type="InterPro" id="IPR029071">
    <property type="entry name" value="Ubiquitin-like_domsf"/>
</dbReference>
<gene>
    <name evidence="2" type="ORF">PEX2_071430</name>
</gene>
<dbReference type="HOGENOM" id="CLU_012320_2_0_1"/>
<feature type="compositionally biased region" description="Polar residues" evidence="1">
    <location>
        <begin position="597"/>
        <end position="609"/>
    </location>
</feature>
<dbReference type="GeneID" id="27679833"/>
<dbReference type="SUPFAM" id="SSF54236">
    <property type="entry name" value="Ubiquitin-like"/>
    <property type="match status" value="1"/>
</dbReference>
<feature type="compositionally biased region" description="Basic and acidic residues" evidence="1">
    <location>
        <begin position="472"/>
        <end position="491"/>
    </location>
</feature>
<dbReference type="EMBL" id="JQFZ01000218">
    <property type="protein sequence ID" value="KGO54645.1"/>
    <property type="molecule type" value="Genomic_DNA"/>
</dbReference>
<evidence type="ECO:0000313" key="2">
    <source>
        <dbReference type="EMBL" id="KGO54645.1"/>
    </source>
</evidence>
<dbReference type="VEuPathDB" id="FungiDB:PEXP_101370"/>
<name>A0A0A2JQY3_PENEN</name>
<dbReference type="Gene3D" id="2.30.29.30">
    <property type="entry name" value="Pleckstrin-homology domain (PH domain)/Phosphotyrosine-binding domain (PTB)"/>
    <property type="match status" value="1"/>
</dbReference>
<feature type="compositionally biased region" description="Basic and acidic residues" evidence="1">
    <location>
        <begin position="88"/>
        <end position="97"/>
    </location>
</feature>
<dbReference type="SUPFAM" id="SSF50729">
    <property type="entry name" value="PH domain-like"/>
    <property type="match status" value="1"/>
</dbReference>
<comment type="caution">
    <text evidence="2">The sequence shown here is derived from an EMBL/GenBank/DDBJ whole genome shotgun (WGS) entry which is preliminary data.</text>
</comment>